<sequence length="49" mass="5765">MTHEFKSPQYYAELRKIKTAWQADHAEQPKEDKKVAEVSEQETEKSEGQ</sequence>
<keyword evidence="3" id="KW-1185">Reference proteome</keyword>
<feature type="compositionally biased region" description="Basic and acidic residues" evidence="1">
    <location>
        <begin position="24"/>
        <end position="49"/>
    </location>
</feature>
<dbReference type="Proteomes" id="UP000504827">
    <property type="component" value="Segment"/>
</dbReference>
<organism evidence="2 3">
    <name type="scientific">uncultured phage_MedDCM-OCT-S35-C6</name>
    <dbReference type="NCBI Taxonomy" id="2741075"/>
    <lineage>
        <taxon>Viruses</taxon>
        <taxon>Duplodnaviria</taxon>
        <taxon>Heunggongvirae</taxon>
        <taxon>Uroviricota</taxon>
        <taxon>Caudoviricetes</taxon>
        <taxon>Autographivirales</taxon>
        <taxon>Pelagivirus</taxon>
        <taxon>Pelagivirus S35C6</taxon>
    </lineage>
</organism>
<proteinExistence type="predicted"/>
<feature type="region of interest" description="Disordered" evidence="1">
    <location>
        <begin position="23"/>
        <end position="49"/>
    </location>
</feature>
<evidence type="ECO:0000313" key="3">
    <source>
        <dbReference type="Proteomes" id="UP000504827"/>
    </source>
</evidence>
<accession>A0A6S4P8H4</accession>
<protein>
    <submittedName>
        <fullName evidence="2">Uncharacterized protein</fullName>
    </submittedName>
</protein>
<dbReference type="EMBL" id="AP013542">
    <property type="protein sequence ID" value="BAQ94179.1"/>
    <property type="molecule type" value="Genomic_DNA"/>
</dbReference>
<reference evidence="2 3" key="1">
    <citation type="journal article" date="2013" name="PLoS Genet.">
        <title>Expanding the Marine Virosphere Using Metagenomics.</title>
        <authorList>
            <person name="Mizuno C.M."/>
            <person name="Rodriguez-Valera F."/>
            <person name="Kimes N.E."/>
            <person name="Ghai R."/>
        </authorList>
    </citation>
    <scope>NUCLEOTIDE SEQUENCE [LARGE SCALE GENOMIC DNA]</scope>
    <source>
        <strain evidence="2">UvMED-CGR-U-MedDCM-OCT-S35-C6</strain>
    </source>
</reference>
<dbReference type="KEGG" id="vg:55412502"/>
<evidence type="ECO:0000313" key="2">
    <source>
        <dbReference type="EMBL" id="BAQ94179.1"/>
    </source>
</evidence>
<name>A0A6S4P8H4_9CAUD</name>
<dbReference type="GeneID" id="55412502"/>
<dbReference type="RefSeq" id="YP_010761272.1">
    <property type="nucleotide sequence ID" value="NC_047702.1"/>
</dbReference>
<evidence type="ECO:0000256" key="1">
    <source>
        <dbReference type="SAM" id="MobiDB-lite"/>
    </source>
</evidence>